<dbReference type="PROSITE" id="PS51257">
    <property type="entry name" value="PROKAR_LIPOPROTEIN"/>
    <property type="match status" value="1"/>
</dbReference>
<reference evidence="1 2" key="1">
    <citation type="submission" date="2023-10" db="EMBL/GenBank/DDBJ databases">
        <title>Wastewater isolates of ESBL- and carbapenemase-producing Gram-negative bacteria from New Zealand.</title>
        <authorList>
            <person name="Straub C."/>
            <person name="Weaver L."/>
            <person name="Cornelius A."/>
            <person name="Mcgill E."/>
            <person name="Dyet K."/>
            <person name="White L."/>
            <person name="Pattis I."/>
        </authorList>
    </citation>
    <scope>NUCLEOTIDE SEQUENCE [LARGE SCALE GENOMIC DNA]</scope>
    <source>
        <strain evidence="1 2">ESBL09</strain>
    </source>
</reference>
<dbReference type="Proteomes" id="UP001331691">
    <property type="component" value="Unassembled WGS sequence"/>
</dbReference>
<proteinExistence type="predicted"/>
<dbReference type="RefSeq" id="WP_315405911.1">
    <property type="nucleotide sequence ID" value="NZ_CAXOJM010000002.1"/>
</dbReference>
<accession>A0AB35X572</accession>
<keyword evidence="2" id="KW-1185">Reference proteome</keyword>
<comment type="caution">
    <text evidence="1">The sequence shown here is derived from an EMBL/GenBank/DDBJ whole genome shotgun (WGS) entry which is preliminary data.</text>
</comment>
<gene>
    <name evidence="1" type="ORF">V4836_09395</name>
</gene>
<name>A0AB35X572_9ENTR</name>
<sequence length="238" mass="26092">MENKYKMTLLAFVGLALSACSSTQPPKTKIVDTRVVKLSNGSKIEVLTQNAINGDVIEDTNNSLNLVAKSDNAKVVALKTLQFAAALLGGGTSQVDTFSKDQLKGTYVGSVHNRTMEYVNPELDELLASADIPSNVNKEIIIQPYKYKLLYEGLDTSDYTFFYSATIKSGDYYHTCSSSDLLSAERTRPISDWEKNNYELTQTVAKKIIADCFQKINSPAEKTKLIAALSSTSTAKSM</sequence>
<dbReference type="EMBL" id="JAZKKV010000001">
    <property type="protein sequence ID" value="MEE9654368.1"/>
    <property type="molecule type" value="Genomic_DNA"/>
</dbReference>
<protein>
    <recommendedName>
        <fullName evidence="3">Lipoprotein</fullName>
    </recommendedName>
</protein>
<evidence type="ECO:0000313" key="1">
    <source>
        <dbReference type="EMBL" id="MEE9654368.1"/>
    </source>
</evidence>
<dbReference type="AlphaFoldDB" id="A0AB35X572"/>
<evidence type="ECO:0008006" key="3">
    <source>
        <dbReference type="Google" id="ProtNLM"/>
    </source>
</evidence>
<evidence type="ECO:0000313" key="2">
    <source>
        <dbReference type="Proteomes" id="UP001331691"/>
    </source>
</evidence>
<organism evidence="1 2">
    <name type="scientific">Kluyvera ascorbata</name>
    <dbReference type="NCBI Taxonomy" id="51288"/>
    <lineage>
        <taxon>Bacteria</taxon>
        <taxon>Pseudomonadati</taxon>
        <taxon>Pseudomonadota</taxon>
        <taxon>Gammaproteobacteria</taxon>
        <taxon>Enterobacterales</taxon>
        <taxon>Enterobacteriaceae</taxon>
        <taxon>Kluyvera</taxon>
    </lineage>
</organism>